<name>A0A2H0NEP8_9BACT</name>
<evidence type="ECO:0000256" key="1">
    <source>
        <dbReference type="SAM" id="Coils"/>
    </source>
</evidence>
<evidence type="ECO:0008006" key="5">
    <source>
        <dbReference type="Google" id="ProtNLM"/>
    </source>
</evidence>
<dbReference type="Proteomes" id="UP000230564">
    <property type="component" value="Unassembled WGS sequence"/>
</dbReference>
<evidence type="ECO:0000313" key="4">
    <source>
        <dbReference type="Proteomes" id="UP000230564"/>
    </source>
</evidence>
<keyword evidence="2" id="KW-0812">Transmembrane</keyword>
<dbReference type="EMBL" id="PCWQ01000002">
    <property type="protein sequence ID" value="PIR07367.1"/>
    <property type="molecule type" value="Genomic_DNA"/>
</dbReference>
<keyword evidence="1" id="KW-0175">Coiled coil</keyword>
<gene>
    <name evidence="3" type="ORF">COV55_00070</name>
</gene>
<dbReference type="AlphaFoldDB" id="A0A2H0NEP8"/>
<feature type="transmembrane region" description="Helical" evidence="2">
    <location>
        <begin position="21"/>
        <end position="41"/>
    </location>
</feature>
<reference evidence="3 4" key="1">
    <citation type="submission" date="2017-09" db="EMBL/GenBank/DDBJ databases">
        <title>Depth-based differentiation of microbial function through sediment-hosted aquifers and enrichment of novel symbionts in the deep terrestrial subsurface.</title>
        <authorList>
            <person name="Probst A.J."/>
            <person name="Ladd B."/>
            <person name="Jarett J.K."/>
            <person name="Geller-Mcgrath D.E."/>
            <person name="Sieber C.M."/>
            <person name="Emerson J.B."/>
            <person name="Anantharaman K."/>
            <person name="Thomas B.C."/>
            <person name="Malmstrom R."/>
            <person name="Stieglmeier M."/>
            <person name="Klingl A."/>
            <person name="Woyke T."/>
            <person name="Ryan C.M."/>
            <person name="Banfield J.F."/>
        </authorList>
    </citation>
    <scope>NUCLEOTIDE SEQUENCE [LARGE SCALE GENOMIC DNA]</scope>
    <source>
        <strain evidence="3">CG11_big_fil_rev_8_21_14_0_20_36_20</strain>
    </source>
</reference>
<keyword evidence="2" id="KW-1133">Transmembrane helix</keyword>
<dbReference type="InterPro" id="IPR007060">
    <property type="entry name" value="FtsL/DivIC"/>
</dbReference>
<evidence type="ECO:0000256" key="2">
    <source>
        <dbReference type="SAM" id="Phobius"/>
    </source>
</evidence>
<keyword evidence="2" id="KW-0472">Membrane</keyword>
<comment type="caution">
    <text evidence="3">The sequence shown here is derived from an EMBL/GenBank/DDBJ whole genome shotgun (WGS) entry which is preliminary data.</text>
</comment>
<proteinExistence type="predicted"/>
<dbReference type="Pfam" id="PF04977">
    <property type="entry name" value="DivIC"/>
    <property type="match status" value="1"/>
</dbReference>
<feature type="coiled-coil region" evidence="1">
    <location>
        <begin position="50"/>
        <end position="77"/>
    </location>
</feature>
<sequence>MKYGGHRKASVSQSSRGLKGKIFNSNLFIIALLLLLIFSFVKVTKGVLLRYKINQEISHLEEQLGDLQSKTENMQKLITYLETDEYIEKEARLKLNLSKPGEKQINLSNIQEGEDGAEEKDYSSNITKWFKYFFESH</sequence>
<evidence type="ECO:0000313" key="3">
    <source>
        <dbReference type="EMBL" id="PIR07367.1"/>
    </source>
</evidence>
<accession>A0A2H0NEP8</accession>
<protein>
    <recommendedName>
        <fullName evidence="5">Septum formation initiator</fullName>
    </recommendedName>
</protein>
<organism evidence="3 4">
    <name type="scientific">Candidatus Komeilibacteria bacterium CG11_big_fil_rev_8_21_14_0_20_36_20</name>
    <dbReference type="NCBI Taxonomy" id="1974477"/>
    <lineage>
        <taxon>Bacteria</taxon>
        <taxon>Candidatus Komeiliibacteriota</taxon>
    </lineage>
</organism>